<protein>
    <submittedName>
        <fullName evidence="2">Uncharacterized protein</fullName>
    </submittedName>
</protein>
<evidence type="ECO:0000313" key="2">
    <source>
        <dbReference type="Ensembl" id="ENSOMEP00000017632.1"/>
    </source>
</evidence>
<name>A0A3B3CIG2_ORYME</name>
<keyword evidence="3" id="KW-1185">Reference proteome</keyword>
<evidence type="ECO:0000256" key="1">
    <source>
        <dbReference type="SAM" id="MobiDB-lite"/>
    </source>
</evidence>
<organism evidence="2 3">
    <name type="scientific">Oryzias melastigma</name>
    <name type="common">Marine medaka</name>
    <dbReference type="NCBI Taxonomy" id="30732"/>
    <lineage>
        <taxon>Eukaryota</taxon>
        <taxon>Metazoa</taxon>
        <taxon>Chordata</taxon>
        <taxon>Craniata</taxon>
        <taxon>Vertebrata</taxon>
        <taxon>Euteleostomi</taxon>
        <taxon>Actinopterygii</taxon>
        <taxon>Neopterygii</taxon>
        <taxon>Teleostei</taxon>
        <taxon>Neoteleostei</taxon>
        <taxon>Acanthomorphata</taxon>
        <taxon>Ovalentaria</taxon>
        <taxon>Atherinomorphae</taxon>
        <taxon>Beloniformes</taxon>
        <taxon>Adrianichthyidae</taxon>
        <taxon>Oryziinae</taxon>
        <taxon>Oryzias</taxon>
    </lineage>
</organism>
<reference evidence="2" key="2">
    <citation type="submission" date="2025-09" db="UniProtKB">
        <authorList>
            <consortium name="Ensembl"/>
        </authorList>
    </citation>
    <scope>IDENTIFICATION</scope>
</reference>
<sequence>MLPPLPLPSSEHFGPIQTGTESSAAPEGGPRMFWRDRGWLLWATFLGFFASAHSIRRDEFFPFGESAGDQLLDCNEFAAKIKVGQAETVKGSSCFLIANDQVECLISDQHQWFCCHRRANERVDVSR</sequence>
<reference evidence="2" key="1">
    <citation type="submission" date="2025-08" db="UniProtKB">
        <authorList>
            <consortium name="Ensembl"/>
        </authorList>
    </citation>
    <scope>IDENTIFICATION</scope>
</reference>
<feature type="region of interest" description="Disordered" evidence="1">
    <location>
        <begin position="1"/>
        <end position="30"/>
    </location>
</feature>
<proteinExistence type="predicted"/>
<evidence type="ECO:0000313" key="3">
    <source>
        <dbReference type="Proteomes" id="UP000261560"/>
    </source>
</evidence>
<dbReference type="Proteomes" id="UP000261560">
    <property type="component" value="Unplaced"/>
</dbReference>
<dbReference type="PaxDb" id="30732-ENSOMEP00000017632"/>
<dbReference type="AlphaFoldDB" id="A0A3B3CIG2"/>
<dbReference type="Ensembl" id="ENSOMET00000026418.1">
    <property type="protein sequence ID" value="ENSOMEP00000017632.1"/>
    <property type="gene ID" value="ENSOMEG00000019323.1"/>
</dbReference>
<accession>A0A3B3CIG2</accession>